<feature type="domain" description="AMP-binding enzyme C-terminal" evidence="3">
    <location>
        <begin position="416"/>
        <end position="490"/>
    </location>
</feature>
<dbReference type="OrthoDB" id="9803968at2"/>
<dbReference type="InterPro" id="IPR020845">
    <property type="entry name" value="AMP-binding_CS"/>
</dbReference>
<dbReference type="InterPro" id="IPR042099">
    <property type="entry name" value="ANL_N_sf"/>
</dbReference>
<keyword evidence="5" id="KW-1185">Reference proteome</keyword>
<feature type="domain" description="AMP-dependent synthetase/ligase" evidence="2">
    <location>
        <begin position="20"/>
        <end position="365"/>
    </location>
</feature>
<dbReference type="EMBL" id="BJZT01000013">
    <property type="protein sequence ID" value="GEO99084.1"/>
    <property type="molecule type" value="Genomic_DNA"/>
</dbReference>
<organism evidence="4 5">
    <name type="scientific">Methylobacterium haplocladii</name>
    <dbReference type="NCBI Taxonomy" id="1176176"/>
    <lineage>
        <taxon>Bacteria</taxon>
        <taxon>Pseudomonadati</taxon>
        <taxon>Pseudomonadota</taxon>
        <taxon>Alphaproteobacteria</taxon>
        <taxon>Hyphomicrobiales</taxon>
        <taxon>Methylobacteriaceae</taxon>
        <taxon>Methylobacterium</taxon>
    </lineage>
</organism>
<gene>
    <name evidence="4" type="ORF">MHA02_14720</name>
</gene>
<dbReference type="InterPro" id="IPR045851">
    <property type="entry name" value="AMP-bd_C_sf"/>
</dbReference>
<evidence type="ECO:0000259" key="2">
    <source>
        <dbReference type="Pfam" id="PF00501"/>
    </source>
</evidence>
<protein>
    <submittedName>
        <fullName evidence="4">Malonyl-CoA synthase</fullName>
    </submittedName>
</protein>
<accession>A0A512IN06</accession>
<evidence type="ECO:0000256" key="1">
    <source>
        <dbReference type="ARBA" id="ARBA00006432"/>
    </source>
</evidence>
<dbReference type="NCBIfam" id="NF005702">
    <property type="entry name" value="PRK07514.1"/>
    <property type="match status" value="1"/>
</dbReference>
<dbReference type="GO" id="GO:0031956">
    <property type="term" value="F:medium-chain fatty acid-CoA ligase activity"/>
    <property type="evidence" value="ECO:0007669"/>
    <property type="project" value="TreeGrafter"/>
</dbReference>
<dbReference type="SUPFAM" id="SSF56801">
    <property type="entry name" value="Acetyl-CoA synthetase-like"/>
    <property type="match status" value="1"/>
</dbReference>
<name>A0A512IN06_9HYPH</name>
<dbReference type="Proteomes" id="UP000321258">
    <property type="component" value="Unassembled WGS sequence"/>
</dbReference>
<comment type="similarity">
    <text evidence="1">Belongs to the ATP-dependent AMP-binding enzyme family.</text>
</comment>
<comment type="caution">
    <text evidence="4">The sequence shown here is derived from an EMBL/GenBank/DDBJ whole genome shotgun (WGS) entry which is preliminary data.</text>
</comment>
<proteinExistence type="inferred from homology"/>
<dbReference type="Pfam" id="PF00501">
    <property type="entry name" value="AMP-binding"/>
    <property type="match status" value="1"/>
</dbReference>
<dbReference type="PANTHER" id="PTHR43201">
    <property type="entry name" value="ACYL-COA SYNTHETASE"/>
    <property type="match status" value="1"/>
</dbReference>
<dbReference type="AlphaFoldDB" id="A0A512IN06"/>
<dbReference type="PROSITE" id="PS00455">
    <property type="entry name" value="AMP_BINDING"/>
    <property type="match status" value="1"/>
</dbReference>
<evidence type="ECO:0000259" key="3">
    <source>
        <dbReference type="Pfam" id="PF13193"/>
    </source>
</evidence>
<dbReference type="RefSeq" id="WP_147077991.1">
    <property type="nucleotide sequence ID" value="NZ_BJZT01000013.1"/>
</dbReference>
<dbReference type="Gene3D" id="3.40.50.12780">
    <property type="entry name" value="N-terminal domain of ligase-like"/>
    <property type="match status" value="1"/>
</dbReference>
<dbReference type="InterPro" id="IPR000873">
    <property type="entry name" value="AMP-dep_synth/lig_dom"/>
</dbReference>
<dbReference type="PANTHER" id="PTHR43201:SF8">
    <property type="entry name" value="ACYL-COA SYNTHETASE FAMILY MEMBER 3"/>
    <property type="match status" value="1"/>
</dbReference>
<sequence length="510" mass="54358">MANHLFDLVRAHLPPEPAAKPVIETPDGTRYSYADLIARSGAYASALVAQGVKPGDRVAVQGEKSPEVVFLFLGAVRAGAVFLPLNTAYTEREIAYFLGDAEPAVFVCEPSRAEALGPVTREAGVAKLLTLGADGRGSLSEAADAAAADFADVAREADDLAAILYTSGTTGRSKGAMLSHANLASNALTLAETWRFTADDVLIHALPVFHTHGLFVATNVALVAGATMLWLPRLDAGQILSVMPRATAMMGVPTFYTRLLKEPGLTREATAHMRLFVSGSAPLLAETHRDWSARTGHAILERYGMTETNMNTSNPYDGERIAGTVGFPLPDVALRVVDPETGAALPDGAVGMIEVKGPNVFKGYWRMPEKTAAEFREDGFFVTGDLGKVDARGYVHIVGRGKDLIITGGYNVYPKEIETEIDALPGVVESAVIGLPHADFGEGVTAIVVARPEARDEAAILKALEGRLARFKQPKRVLFADDLPRNAMGKVQKNVLRETHGALYGGSSRS</sequence>
<evidence type="ECO:0000313" key="4">
    <source>
        <dbReference type="EMBL" id="GEO99084.1"/>
    </source>
</evidence>
<dbReference type="Pfam" id="PF13193">
    <property type="entry name" value="AMP-binding_C"/>
    <property type="match status" value="1"/>
</dbReference>
<dbReference type="InterPro" id="IPR025110">
    <property type="entry name" value="AMP-bd_C"/>
</dbReference>
<dbReference type="Gene3D" id="3.30.300.30">
    <property type="match status" value="1"/>
</dbReference>
<evidence type="ECO:0000313" key="5">
    <source>
        <dbReference type="Proteomes" id="UP000321258"/>
    </source>
</evidence>
<dbReference type="GO" id="GO:0006631">
    <property type="term" value="P:fatty acid metabolic process"/>
    <property type="evidence" value="ECO:0007669"/>
    <property type="project" value="TreeGrafter"/>
</dbReference>
<reference evidence="4 5" key="1">
    <citation type="submission" date="2019-07" db="EMBL/GenBank/DDBJ databases">
        <title>Whole genome shotgun sequence of Methylobacterium haplocladii NBRC 107714.</title>
        <authorList>
            <person name="Hosoyama A."/>
            <person name="Uohara A."/>
            <person name="Ohji S."/>
            <person name="Ichikawa N."/>
        </authorList>
    </citation>
    <scope>NUCLEOTIDE SEQUENCE [LARGE SCALE GENOMIC DNA]</scope>
    <source>
        <strain evidence="4 5">NBRC 107714</strain>
    </source>
</reference>
<dbReference type="CDD" id="cd05941">
    <property type="entry name" value="MCS"/>
    <property type="match status" value="1"/>
</dbReference>